<dbReference type="Pfam" id="PF14420">
    <property type="entry name" value="Clr5"/>
    <property type="match status" value="1"/>
</dbReference>
<dbReference type="PANTHER" id="PTHR38788">
    <property type="entry name" value="CLR5 DOMAIN-CONTAINING PROTEIN"/>
    <property type="match status" value="1"/>
</dbReference>
<evidence type="ECO:0000313" key="3">
    <source>
        <dbReference type="EMBL" id="CAH0057460.1"/>
    </source>
</evidence>
<sequence>MPSNRRRASGQPRARKHRHSNQEWEQHKDFIGHLYTDEGKKLREIRQIMKDRYQFEAGESTYKERLSKWNIYKNTRPSTKKGEASTTPPIENSAQGDP</sequence>
<dbReference type="InterPro" id="IPR025676">
    <property type="entry name" value="Clr5_dom"/>
</dbReference>
<dbReference type="PANTHER" id="PTHR38788:SF3">
    <property type="entry name" value="CLR5 DOMAIN-CONTAINING PROTEIN"/>
    <property type="match status" value="1"/>
</dbReference>
<accession>A0A9P0ERR6</accession>
<evidence type="ECO:0000313" key="4">
    <source>
        <dbReference type="Proteomes" id="UP000775872"/>
    </source>
</evidence>
<keyword evidence="4" id="KW-1185">Reference proteome</keyword>
<reference evidence="3 4" key="2">
    <citation type="submission" date="2021-10" db="EMBL/GenBank/DDBJ databases">
        <authorList>
            <person name="Piombo E."/>
        </authorList>
    </citation>
    <scope>NUCLEOTIDE SEQUENCE [LARGE SCALE GENOMIC DNA]</scope>
</reference>
<protein>
    <recommendedName>
        <fullName evidence="2">Clr5 domain-containing protein</fullName>
    </recommendedName>
</protein>
<feature type="compositionally biased region" description="Basic residues" evidence="1">
    <location>
        <begin position="1"/>
        <end position="19"/>
    </location>
</feature>
<proteinExistence type="predicted"/>
<gene>
    <name evidence="3" type="ORF">CSOL1703_00007241</name>
</gene>
<name>A0A9P0ERR6_9HYPO</name>
<reference evidence="4" key="1">
    <citation type="submission" date="2019-06" db="EMBL/GenBank/DDBJ databases">
        <authorList>
            <person name="Broberg M."/>
        </authorList>
    </citation>
    <scope>NUCLEOTIDE SEQUENCE [LARGE SCALE GENOMIC DNA]</scope>
</reference>
<evidence type="ECO:0000256" key="1">
    <source>
        <dbReference type="SAM" id="MobiDB-lite"/>
    </source>
</evidence>
<feature type="region of interest" description="Disordered" evidence="1">
    <location>
        <begin position="72"/>
        <end position="98"/>
    </location>
</feature>
<feature type="compositionally biased region" description="Polar residues" evidence="1">
    <location>
        <begin position="84"/>
        <end position="98"/>
    </location>
</feature>
<dbReference type="OrthoDB" id="4115389at2759"/>
<comment type="caution">
    <text evidence="3">The sequence shown here is derived from an EMBL/GenBank/DDBJ whole genome shotgun (WGS) entry which is preliminary data.</text>
</comment>
<feature type="region of interest" description="Disordered" evidence="1">
    <location>
        <begin position="1"/>
        <end position="25"/>
    </location>
</feature>
<evidence type="ECO:0000259" key="2">
    <source>
        <dbReference type="Pfam" id="PF14420"/>
    </source>
</evidence>
<dbReference type="AlphaFoldDB" id="A0A9P0ERR6"/>
<feature type="domain" description="Clr5" evidence="2">
    <location>
        <begin position="21"/>
        <end position="73"/>
    </location>
</feature>
<dbReference type="Proteomes" id="UP000775872">
    <property type="component" value="Unassembled WGS sequence"/>
</dbReference>
<dbReference type="EMBL" id="CABFOC020000074">
    <property type="protein sequence ID" value="CAH0057460.1"/>
    <property type="molecule type" value="Genomic_DNA"/>
</dbReference>
<organism evidence="3 4">
    <name type="scientific">Clonostachys solani</name>
    <dbReference type="NCBI Taxonomy" id="160281"/>
    <lineage>
        <taxon>Eukaryota</taxon>
        <taxon>Fungi</taxon>
        <taxon>Dikarya</taxon>
        <taxon>Ascomycota</taxon>
        <taxon>Pezizomycotina</taxon>
        <taxon>Sordariomycetes</taxon>
        <taxon>Hypocreomycetidae</taxon>
        <taxon>Hypocreales</taxon>
        <taxon>Bionectriaceae</taxon>
        <taxon>Clonostachys</taxon>
    </lineage>
</organism>